<evidence type="ECO:0000256" key="4">
    <source>
        <dbReference type="ARBA" id="ARBA00022833"/>
    </source>
</evidence>
<keyword evidence="2" id="KW-0479">Metal-binding</keyword>
<dbReference type="CDD" id="cd07710">
    <property type="entry name" value="arylsulfatase_Sdsa1-like_MBL-fold"/>
    <property type="match status" value="1"/>
</dbReference>
<dbReference type="InterPro" id="IPR052195">
    <property type="entry name" value="Bact_Alkyl/Aryl-Sulfatase"/>
</dbReference>
<dbReference type="InterPro" id="IPR001279">
    <property type="entry name" value="Metallo-B-lactamas"/>
</dbReference>
<evidence type="ECO:0000313" key="12">
    <source>
        <dbReference type="Proteomes" id="UP001216390"/>
    </source>
</evidence>
<dbReference type="Pfam" id="PF14863">
    <property type="entry name" value="Alkyl_sulf_dimr"/>
    <property type="match status" value="1"/>
</dbReference>
<dbReference type="InterPro" id="IPR038536">
    <property type="entry name" value="Alkyl/aryl-sulf_dimr_sf"/>
</dbReference>
<dbReference type="InterPro" id="IPR044097">
    <property type="entry name" value="Bds1/SdsA1_MBL-fold"/>
</dbReference>
<dbReference type="KEGG" id="ima:PO878_14570"/>
<comment type="similarity">
    <text evidence="5">Belongs to the metallo-beta-lactamase superfamily. Type III sulfatase family.</text>
</comment>
<keyword evidence="12" id="KW-1185">Reference proteome</keyword>
<dbReference type="GO" id="GO:0046983">
    <property type="term" value="F:protein dimerization activity"/>
    <property type="evidence" value="ECO:0007669"/>
    <property type="project" value="InterPro"/>
</dbReference>
<keyword evidence="3" id="KW-0378">Hydrolase</keyword>
<protein>
    <recommendedName>
        <fullName evidence="7">Linear primary-alkylsulfatase</fullName>
        <ecNumber evidence="6">3.1.6.21</ecNumber>
    </recommendedName>
    <alternativeName>
        <fullName evidence="8">Type III linear primary-alkylsulfatase</fullName>
    </alternativeName>
</protein>
<evidence type="ECO:0000313" key="11">
    <source>
        <dbReference type="EMBL" id="WCO65725.1"/>
    </source>
</evidence>
<reference evidence="11" key="1">
    <citation type="submission" date="2023-01" db="EMBL/GenBank/DDBJ databases">
        <title>The diversity of Class Acidimicrobiia in South China Sea sediment environments and the proposal of Iamia marina sp. nov., a novel species of the genus Iamia.</title>
        <authorList>
            <person name="He Y."/>
            <person name="Tian X."/>
        </authorList>
    </citation>
    <scope>NUCLEOTIDE SEQUENCE</scope>
    <source>
        <strain evidence="11">DSM 19957</strain>
    </source>
</reference>
<dbReference type="Gene3D" id="1.25.40.880">
    <property type="entry name" value="Alkyl sulfatase, dimerisation domain"/>
    <property type="match status" value="1"/>
</dbReference>
<dbReference type="Proteomes" id="UP001216390">
    <property type="component" value="Chromosome"/>
</dbReference>
<feature type="compositionally biased region" description="Basic and acidic residues" evidence="9">
    <location>
        <begin position="1"/>
        <end position="15"/>
    </location>
</feature>
<dbReference type="FunFam" id="1.25.40.880:FF:000001">
    <property type="entry name" value="SDS hydrolase SdsA1"/>
    <property type="match status" value="1"/>
</dbReference>
<dbReference type="Pfam" id="PF14864">
    <property type="entry name" value="Alkyl_sulf_C"/>
    <property type="match status" value="1"/>
</dbReference>
<dbReference type="InterPro" id="IPR036527">
    <property type="entry name" value="SCP2_sterol-bd_dom_sf"/>
</dbReference>
<dbReference type="EMBL" id="CP116942">
    <property type="protein sequence ID" value="WCO65725.1"/>
    <property type="molecule type" value="Genomic_DNA"/>
</dbReference>
<sequence length="633" mass="69176">MPSAHRPGEATEATRRSLAASSADLPMDDTQDFEDVRRGFVGRSEQRQVTASDGRVVWDLDAYAFLDGPAPDTAHPSLWRQGQLLTEDGLFEVTPGIYQARGFDLSVISFVEGDEGVIVIDPLISRETAAAAWALYREHRGDRPVTAMIYTHSHIDHFGGAKGILTQAEVDERGIPVLAPEGFADHAVSENVFAGTAMARRAGYMYGAALEKGPAGQIGAGLGMTTSTGEPTFLPPTVDVTHTGQEMTLDGVRIEFQLTPGTEAPAEMNFFFPDHAALCTAENTSHTLHNILTLRGAQVRDARAWSEYLTETIDLWGDRLELVFASHHWPTWGRERAVGFLEMQRDMYAYIHDQTLRMMNQGLTGAEIAEALEVPPALAQQWHTHGYYGSISHNVKAIYQRYMGWYDGNPAHLWGHPPVEVARRYVDAMGGADAAVAVAERAFDEGDLRWAVEVLNHVLFAEEDHARARELQADAFEQLGFGSENGTWRDVYLSGATELRDGIFGTPTTTGSDDFLHALTVRQVLTGLSLRVDGPQAWDEQLTLCWTVTDEGTTYITELRNGVLVIRTADAPVPGATTMTLRRTTLIDLLTQRVDAATAFGDGSIQLEGDAADLGRLVGVLGSTDPAFPIVTP</sequence>
<evidence type="ECO:0000256" key="2">
    <source>
        <dbReference type="ARBA" id="ARBA00022723"/>
    </source>
</evidence>
<evidence type="ECO:0000256" key="5">
    <source>
        <dbReference type="ARBA" id="ARBA00033751"/>
    </source>
</evidence>
<dbReference type="EC" id="3.1.6.21" evidence="6"/>
<evidence type="ECO:0000256" key="3">
    <source>
        <dbReference type="ARBA" id="ARBA00022801"/>
    </source>
</evidence>
<name>A0AAF0BUD4_9ACTN</name>
<dbReference type="Gene3D" id="3.30.1050.10">
    <property type="entry name" value="SCP2 sterol-binding domain"/>
    <property type="match status" value="1"/>
</dbReference>
<evidence type="ECO:0000256" key="9">
    <source>
        <dbReference type="SAM" id="MobiDB-lite"/>
    </source>
</evidence>
<dbReference type="PANTHER" id="PTHR43223">
    <property type="entry name" value="ALKYL/ARYL-SULFATASE"/>
    <property type="match status" value="1"/>
</dbReference>
<dbReference type="SUPFAM" id="SSF55718">
    <property type="entry name" value="SCP-like"/>
    <property type="match status" value="1"/>
</dbReference>
<dbReference type="GO" id="GO:0018909">
    <property type="term" value="P:dodecyl sulfate metabolic process"/>
    <property type="evidence" value="ECO:0007669"/>
    <property type="project" value="InterPro"/>
</dbReference>
<organism evidence="11 12">
    <name type="scientific">Iamia majanohamensis</name>
    <dbReference type="NCBI Taxonomy" id="467976"/>
    <lineage>
        <taxon>Bacteria</taxon>
        <taxon>Bacillati</taxon>
        <taxon>Actinomycetota</taxon>
        <taxon>Acidimicrobiia</taxon>
        <taxon>Acidimicrobiales</taxon>
        <taxon>Iamiaceae</taxon>
        <taxon>Iamia</taxon>
    </lineage>
</organism>
<dbReference type="Pfam" id="PF00753">
    <property type="entry name" value="Lactamase_B"/>
    <property type="match status" value="1"/>
</dbReference>
<evidence type="ECO:0000256" key="6">
    <source>
        <dbReference type="ARBA" id="ARBA00066568"/>
    </source>
</evidence>
<feature type="region of interest" description="Disordered" evidence="9">
    <location>
        <begin position="1"/>
        <end position="29"/>
    </location>
</feature>
<dbReference type="GO" id="GO:0046872">
    <property type="term" value="F:metal ion binding"/>
    <property type="evidence" value="ECO:0007669"/>
    <property type="project" value="UniProtKB-KW"/>
</dbReference>
<keyword evidence="4" id="KW-0862">Zinc</keyword>
<dbReference type="GO" id="GO:0018741">
    <property type="term" value="F:linear primary-alkylsulfatase activity"/>
    <property type="evidence" value="ECO:0007669"/>
    <property type="project" value="UniProtKB-EC"/>
</dbReference>
<dbReference type="AlphaFoldDB" id="A0AAF0BUD4"/>
<feature type="domain" description="Metallo-beta-lactamase" evidence="10">
    <location>
        <begin position="105"/>
        <end position="327"/>
    </location>
</feature>
<dbReference type="InterPro" id="IPR029228">
    <property type="entry name" value="Alkyl_sulf_dimr"/>
</dbReference>
<proteinExistence type="inferred from homology"/>
<dbReference type="RefSeq" id="WP_272735252.1">
    <property type="nucleotide sequence ID" value="NZ_CP116942.1"/>
</dbReference>
<dbReference type="Gene3D" id="3.60.15.30">
    <property type="entry name" value="Metallo-beta-lactamase domain"/>
    <property type="match status" value="1"/>
</dbReference>
<dbReference type="InterPro" id="IPR029229">
    <property type="entry name" value="Alkyl_sulf_C"/>
</dbReference>
<dbReference type="InterPro" id="IPR036866">
    <property type="entry name" value="RibonucZ/Hydroxyglut_hydro"/>
</dbReference>
<dbReference type="PANTHER" id="PTHR43223:SF1">
    <property type="entry name" value="ALKYL_ARYL-SULFATASE BDS1"/>
    <property type="match status" value="1"/>
</dbReference>
<evidence type="ECO:0000259" key="10">
    <source>
        <dbReference type="SMART" id="SM00849"/>
    </source>
</evidence>
<comment type="cofactor">
    <cofactor evidence="1">
        <name>Zn(2+)</name>
        <dbReference type="ChEBI" id="CHEBI:29105"/>
    </cofactor>
</comment>
<dbReference type="FunFam" id="3.60.15.30:FF:000001">
    <property type="entry name" value="Alkyl/aryl-sulfatase BDS1"/>
    <property type="match status" value="1"/>
</dbReference>
<evidence type="ECO:0000256" key="7">
    <source>
        <dbReference type="ARBA" id="ARBA00068034"/>
    </source>
</evidence>
<dbReference type="SUPFAM" id="SSF56281">
    <property type="entry name" value="Metallo-hydrolase/oxidoreductase"/>
    <property type="match status" value="1"/>
</dbReference>
<evidence type="ECO:0000256" key="1">
    <source>
        <dbReference type="ARBA" id="ARBA00001947"/>
    </source>
</evidence>
<evidence type="ECO:0000256" key="8">
    <source>
        <dbReference type="ARBA" id="ARBA00075789"/>
    </source>
</evidence>
<gene>
    <name evidence="11" type="ORF">PO878_14570</name>
</gene>
<dbReference type="SMART" id="SM00849">
    <property type="entry name" value="Lactamase_B"/>
    <property type="match status" value="1"/>
</dbReference>
<accession>A0AAF0BUD4</accession>